<feature type="signal peptide" evidence="1">
    <location>
        <begin position="1"/>
        <end position="22"/>
    </location>
</feature>
<geneLocation type="plasmid" evidence="3 4">
    <name>pCHRO.01</name>
</geneLocation>
<name>K9U9L2_CHRTP</name>
<gene>
    <name evidence="3" type="ORF">Chro_5944</name>
</gene>
<reference evidence="3 4" key="1">
    <citation type="submission" date="2012-06" db="EMBL/GenBank/DDBJ databases">
        <title>Finished plasmid 1 of genome of Chroococcidiopsis thermalis PCC 7203.</title>
        <authorList>
            <consortium name="US DOE Joint Genome Institute"/>
            <person name="Gugger M."/>
            <person name="Coursin T."/>
            <person name="Rippka R."/>
            <person name="Tandeau De Marsac N."/>
            <person name="Huntemann M."/>
            <person name="Wei C.-L."/>
            <person name="Han J."/>
            <person name="Detter J.C."/>
            <person name="Han C."/>
            <person name="Tapia R."/>
            <person name="Davenport K."/>
            <person name="Daligault H."/>
            <person name="Erkkila T."/>
            <person name="Gu W."/>
            <person name="Munk A.C.C."/>
            <person name="Teshima H."/>
            <person name="Xu Y."/>
            <person name="Chain P."/>
            <person name="Chen A."/>
            <person name="Krypides N."/>
            <person name="Mavromatis K."/>
            <person name="Markowitz V."/>
            <person name="Szeto E."/>
            <person name="Ivanova N."/>
            <person name="Mikhailova N."/>
            <person name="Ovchinnikova G."/>
            <person name="Pagani I."/>
            <person name="Pati A."/>
            <person name="Goodwin L."/>
            <person name="Peters L."/>
            <person name="Pitluck S."/>
            <person name="Woyke T."/>
            <person name="Kerfeld C."/>
        </authorList>
    </citation>
    <scope>NUCLEOTIDE SEQUENCE [LARGE SCALE GENOMIC DNA]</scope>
    <source>
        <strain evidence="3 4">PCC 7203</strain>
        <plasmid evidence="3 4">pCHRO.01</plasmid>
    </source>
</reference>
<dbReference type="Proteomes" id="UP000010384">
    <property type="component" value="Plasmid pCHRO.01"/>
</dbReference>
<dbReference type="EMBL" id="CP003598">
    <property type="protein sequence ID" value="AFY91278.1"/>
    <property type="molecule type" value="Genomic_DNA"/>
</dbReference>
<dbReference type="SUPFAM" id="SSF55961">
    <property type="entry name" value="Bet v1-like"/>
    <property type="match status" value="1"/>
</dbReference>
<proteinExistence type="predicted"/>
<keyword evidence="3" id="KW-0614">Plasmid</keyword>
<evidence type="ECO:0000313" key="4">
    <source>
        <dbReference type="Proteomes" id="UP000010384"/>
    </source>
</evidence>
<dbReference type="HOGENOM" id="CLU_111117_0_0_3"/>
<keyword evidence="4" id="KW-1185">Reference proteome</keyword>
<evidence type="ECO:0000256" key="1">
    <source>
        <dbReference type="SAM" id="SignalP"/>
    </source>
</evidence>
<feature type="domain" description="Coenzyme Q-binding protein COQ10 START" evidence="2">
    <location>
        <begin position="70"/>
        <end position="205"/>
    </location>
</feature>
<dbReference type="Pfam" id="PF03364">
    <property type="entry name" value="Polyketide_cyc"/>
    <property type="match status" value="1"/>
</dbReference>
<dbReference type="AlphaFoldDB" id="K9U9L2"/>
<dbReference type="InParanoid" id="K9U9L2"/>
<evidence type="ECO:0000313" key="3">
    <source>
        <dbReference type="EMBL" id="AFY91278.1"/>
    </source>
</evidence>
<feature type="chain" id="PRO_5003937089" evidence="1">
    <location>
        <begin position="23"/>
        <end position="214"/>
    </location>
</feature>
<accession>K9U9L2</accession>
<dbReference type="PANTHER" id="PTHR34060:SF1">
    <property type="entry name" value="POLYKETIDE CYCLASE _ DEHYDRASE AND LIPID TRANSPORT PROTEIN"/>
    <property type="match status" value="1"/>
</dbReference>
<dbReference type="PANTHER" id="PTHR34060">
    <property type="entry name" value="POLYKETIDE CYCLASE / DEHYDRASE AND LIPID TRANSPORT PROTEIN"/>
    <property type="match status" value="1"/>
</dbReference>
<dbReference type="InterPro" id="IPR023393">
    <property type="entry name" value="START-like_dom_sf"/>
</dbReference>
<dbReference type="KEGG" id="cthe:Chro_5944"/>
<sequence length="214" mass="24214">MAKSWHTRSLLYFLLPGTLSLAGNNLPARAQVAFANNPLDTLPVQERVTLRQGKPVVSGENGCYTARILIDATPSQTWSVLTDYSNYSRFMPNVTASSVLESNHNQHLFEEVNRYHVAPLITINARTRLAITETPQKGFSFQMVEGKLEELYGRWTLQPVPAYPYASKTQVLLTQQIHAHPKSVTPKGLFYNIFRRHVEKTMKAVRTEVARRSS</sequence>
<dbReference type="OrthoDB" id="539556at2"/>
<dbReference type="Gene3D" id="3.30.530.20">
    <property type="match status" value="1"/>
</dbReference>
<protein>
    <submittedName>
        <fullName evidence="3">Cyclase/dehydrase</fullName>
    </submittedName>
</protein>
<dbReference type="RefSeq" id="WP_015163215.1">
    <property type="nucleotide sequence ID" value="NC_019699.1"/>
</dbReference>
<organism evidence="3 4">
    <name type="scientific">Chroococcidiopsis thermalis (strain PCC 7203)</name>
    <dbReference type="NCBI Taxonomy" id="251229"/>
    <lineage>
        <taxon>Bacteria</taxon>
        <taxon>Bacillati</taxon>
        <taxon>Cyanobacteriota</taxon>
        <taxon>Cyanophyceae</taxon>
        <taxon>Chroococcidiopsidales</taxon>
        <taxon>Chroococcidiopsidaceae</taxon>
        <taxon>Chroococcidiopsis</taxon>
    </lineage>
</organism>
<keyword evidence="1" id="KW-0732">Signal</keyword>
<evidence type="ECO:0000259" key="2">
    <source>
        <dbReference type="Pfam" id="PF03364"/>
    </source>
</evidence>
<dbReference type="InterPro" id="IPR005031">
    <property type="entry name" value="COQ10_START"/>
</dbReference>